<evidence type="ECO:0000313" key="3">
    <source>
        <dbReference type="Proteomes" id="UP000789405"/>
    </source>
</evidence>
<dbReference type="Proteomes" id="UP000789405">
    <property type="component" value="Unassembled WGS sequence"/>
</dbReference>
<dbReference type="OrthoDB" id="2266248at2759"/>
<dbReference type="EMBL" id="CAJVPY010052700">
    <property type="protein sequence ID" value="CAG8815544.1"/>
    <property type="molecule type" value="Genomic_DNA"/>
</dbReference>
<sequence length="120" mass="13406">MDNLDEISKLEYLSLVSKITSELLNHTGINDKTLAEFVIHLHEQNRSLSAFKKALTDAGADFPESFVANLDRLIQKMNPKYKNKGKEPDSSVNGDTTNNYNLDEKARLFPGLALPDDPEA</sequence>
<gene>
    <name evidence="2" type="ORF">DERYTH_LOCUS26127</name>
</gene>
<comment type="caution">
    <text evidence="2">The sequence shown here is derived from an EMBL/GenBank/DDBJ whole genome shotgun (WGS) entry which is preliminary data.</text>
</comment>
<feature type="non-terminal residue" evidence="2">
    <location>
        <position position="120"/>
    </location>
</feature>
<dbReference type="InterPro" id="IPR049588">
    <property type="entry name" value="DHX8_GH2-like"/>
</dbReference>
<evidence type="ECO:0000256" key="1">
    <source>
        <dbReference type="SAM" id="MobiDB-lite"/>
    </source>
</evidence>
<evidence type="ECO:0000313" key="2">
    <source>
        <dbReference type="EMBL" id="CAG8815544.1"/>
    </source>
</evidence>
<protein>
    <submittedName>
        <fullName evidence="2">6047_t:CDS:1</fullName>
    </submittedName>
</protein>
<keyword evidence="3" id="KW-1185">Reference proteome</keyword>
<accession>A0A9N9K8N3</accession>
<dbReference type="AlphaFoldDB" id="A0A9N9K8N3"/>
<reference evidence="2" key="1">
    <citation type="submission" date="2021-06" db="EMBL/GenBank/DDBJ databases">
        <authorList>
            <person name="Kallberg Y."/>
            <person name="Tangrot J."/>
            <person name="Rosling A."/>
        </authorList>
    </citation>
    <scope>NUCLEOTIDE SEQUENCE</scope>
    <source>
        <strain evidence="2">MA453B</strain>
    </source>
</reference>
<organism evidence="2 3">
    <name type="scientific">Dentiscutata erythropus</name>
    <dbReference type="NCBI Taxonomy" id="1348616"/>
    <lineage>
        <taxon>Eukaryota</taxon>
        <taxon>Fungi</taxon>
        <taxon>Fungi incertae sedis</taxon>
        <taxon>Mucoromycota</taxon>
        <taxon>Glomeromycotina</taxon>
        <taxon>Glomeromycetes</taxon>
        <taxon>Diversisporales</taxon>
        <taxon>Gigasporaceae</taxon>
        <taxon>Dentiscutata</taxon>
    </lineage>
</organism>
<feature type="region of interest" description="Disordered" evidence="1">
    <location>
        <begin position="78"/>
        <end position="101"/>
    </location>
</feature>
<feature type="compositionally biased region" description="Polar residues" evidence="1">
    <location>
        <begin position="90"/>
        <end position="101"/>
    </location>
</feature>
<name>A0A9N9K8N3_9GLOM</name>
<dbReference type="CDD" id="cd21691">
    <property type="entry name" value="GH2-like_DHX8"/>
    <property type="match status" value="1"/>
</dbReference>
<proteinExistence type="predicted"/>